<dbReference type="Gramene" id="AUR62042946-RA">
    <property type="protein sequence ID" value="AUR62042946-RA:cds"/>
    <property type="gene ID" value="AUR62042946"/>
</dbReference>
<feature type="compositionally biased region" description="Basic and acidic residues" evidence="1">
    <location>
        <begin position="340"/>
        <end position="358"/>
    </location>
</feature>
<dbReference type="InterPro" id="IPR036691">
    <property type="entry name" value="Endo/exonu/phosph_ase_sf"/>
</dbReference>
<dbReference type="Proteomes" id="UP000596660">
    <property type="component" value="Unplaced"/>
</dbReference>
<dbReference type="GO" id="GO:0009507">
    <property type="term" value="C:chloroplast"/>
    <property type="evidence" value="ECO:0007669"/>
    <property type="project" value="TreeGrafter"/>
</dbReference>
<reference evidence="2" key="2">
    <citation type="submission" date="2021-03" db="UniProtKB">
        <authorList>
            <consortium name="EnsemblPlants"/>
        </authorList>
    </citation>
    <scope>IDENTIFICATION</scope>
</reference>
<keyword evidence="3" id="KW-1185">Reference proteome</keyword>
<dbReference type="PANTHER" id="PTHR35731:SF1">
    <property type="entry name" value="8-AMINO-7-OXONONANOATE SYNTHASE"/>
    <property type="match status" value="1"/>
</dbReference>
<organism evidence="2 3">
    <name type="scientific">Chenopodium quinoa</name>
    <name type="common">Quinoa</name>
    <dbReference type="NCBI Taxonomy" id="63459"/>
    <lineage>
        <taxon>Eukaryota</taxon>
        <taxon>Viridiplantae</taxon>
        <taxon>Streptophyta</taxon>
        <taxon>Embryophyta</taxon>
        <taxon>Tracheophyta</taxon>
        <taxon>Spermatophyta</taxon>
        <taxon>Magnoliopsida</taxon>
        <taxon>eudicotyledons</taxon>
        <taxon>Gunneridae</taxon>
        <taxon>Pentapetalae</taxon>
        <taxon>Caryophyllales</taxon>
        <taxon>Chenopodiaceae</taxon>
        <taxon>Chenopodioideae</taxon>
        <taxon>Atripliceae</taxon>
        <taxon>Chenopodium</taxon>
    </lineage>
</organism>
<accession>A0A803NAE7</accession>
<protein>
    <submittedName>
        <fullName evidence="2">Uncharacterized protein</fullName>
    </submittedName>
</protein>
<dbReference type="Gene3D" id="3.60.10.10">
    <property type="entry name" value="Endonuclease/exonuclease/phosphatase"/>
    <property type="match status" value="1"/>
</dbReference>
<dbReference type="PANTHER" id="PTHR35731">
    <property type="entry name" value="8-AMINO-7-OXONONANOATE SYNTHASE"/>
    <property type="match status" value="1"/>
</dbReference>
<dbReference type="EnsemblPlants" id="AUR62042946-RA">
    <property type="protein sequence ID" value="AUR62042946-RA:cds"/>
    <property type="gene ID" value="AUR62042946"/>
</dbReference>
<dbReference type="AlphaFoldDB" id="A0A803NAE7"/>
<evidence type="ECO:0000256" key="1">
    <source>
        <dbReference type="SAM" id="MobiDB-lite"/>
    </source>
</evidence>
<feature type="region of interest" description="Disordered" evidence="1">
    <location>
        <begin position="318"/>
        <end position="358"/>
    </location>
</feature>
<name>A0A803NAE7_CHEQI</name>
<sequence>MAGVKIIQTPFNNTSNILHPTFHPRTLWKLCSLPLCRSVPKDSNSEGSQPQGDPKKQELLARIAMLQAQKYRLTDYLDERSAYLTQFAEEANIEIDAIGENALKDLDEASARIMENIESKMQAFEESSEMSKEEIAKRDKELADFEGDIEKGRNEGLFFQSLQEKTPVDKEKAKEETKKLAAVTKDTAASKVRRNIYLALMGLMAVGIADSYIASSPDWRKIAVLGAIFIGLLSQFIYEQNLLKDSEKDDIQDIDDERKCSDKYARVARSSPGSDAPHCPSVVSNEQGRAIGALPTERRAALPKPGCGDKYARVARSSPRSDAPHCPSLVSNDQGLAVGNRRERGTSARGMRERGRKDSSLRIGSWNVESLTGKSAQVVWYVGQEASLRTRNGETRNGVGVILDERLSKEVIEVYRKNDRLIRVKLLCGKKIVNVISAYAPQVGLDAEEKQQFWEDLDEVVQGVHHSEKLYIGGDLNGHVGASGDGYESVHGGLRSTGRQGCLNYKVIPGESVVTQHRLLVMTIRLKEKAERKGRQEEPRIRWWTLRDAKAKVFTEKVIKEADWDGEVDPDMSWLRMKNCFLRVAKEVLGESRGRSSIQRDTSWWDEEVKAVIKQKRD</sequence>
<evidence type="ECO:0000313" key="3">
    <source>
        <dbReference type="Proteomes" id="UP000596660"/>
    </source>
</evidence>
<reference evidence="2" key="1">
    <citation type="journal article" date="2017" name="Nature">
        <title>The genome of Chenopodium quinoa.</title>
        <authorList>
            <person name="Jarvis D.E."/>
            <person name="Ho Y.S."/>
            <person name="Lightfoot D.J."/>
            <person name="Schmoeckel S.M."/>
            <person name="Li B."/>
            <person name="Borm T.J.A."/>
            <person name="Ohyanagi H."/>
            <person name="Mineta K."/>
            <person name="Michell C.T."/>
            <person name="Saber N."/>
            <person name="Kharbatia N.M."/>
            <person name="Rupper R.R."/>
            <person name="Sharp A.R."/>
            <person name="Dally N."/>
            <person name="Boughton B.A."/>
            <person name="Woo Y.H."/>
            <person name="Gao G."/>
            <person name="Schijlen E.G.W.M."/>
            <person name="Guo X."/>
            <person name="Momin A.A."/>
            <person name="Negrao S."/>
            <person name="Al-Babili S."/>
            <person name="Gehring C."/>
            <person name="Roessner U."/>
            <person name="Jung C."/>
            <person name="Murphy K."/>
            <person name="Arold S.T."/>
            <person name="Gojobori T."/>
            <person name="van der Linden C.G."/>
            <person name="van Loo E.N."/>
            <person name="Jellen E.N."/>
            <person name="Maughan P.J."/>
            <person name="Tester M."/>
        </authorList>
    </citation>
    <scope>NUCLEOTIDE SEQUENCE [LARGE SCALE GENOMIC DNA]</scope>
    <source>
        <strain evidence="2">cv. PI 614886</strain>
    </source>
</reference>
<proteinExistence type="predicted"/>
<dbReference type="SUPFAM" id="SSF56219">
    <property type="entry name" value="DNase I-like"/>
    <property type="match status" value="1"/>
</dbReference>
<evidence type="ECO:0000313" key="2">
    <source>
        <dbReference type="EnsemblPlants" id="AUR62042946-RA:cds"/>
    </source>
</evidence>